<comment type="caution">
    <text evidence="1">The sequence shown here is derived from an EMBL/GenBank/DDBJ whole genome shotgun (WGS) entry which is preliminary data.</text>
</comment>
<dbReference type="EMBL" id="CAJVQA010025368">
    <property type="protein sequence ID" value="CAG8785704.1"/>
    <property type="molecule type" value="Genomic_DNA"/>
</dbReference>
<protein>
    <submittedName>
        <fullName evidence="1">14851_t:CDS:1</fullName>
    </submittedName>
</protein>
<proteinExistence type="predicted"/>
<reference evidence="1" key="1">
    <citation type="submission" date="2021-06" db="EMBL/GenBank/DDBJ databases">
        <authorList>
            <person name="Kallberg Y."/>
            <person name="Tangrot J."/>
            <person name="Rosling A."/>
        </authorList>
    </citation>
    <scope>NUCLEOTIDE SEQUENCE</scope>
    <source>
        <strain evidence="1">FL966</strain>
    </source>
</reference>
<name>A0A9N9JMH9_9GLOM</name>
<organism evidence="1 2">
    <name type="scientific">Cetraspora pellucida</name>
    <dbReference type="NCBI Taxonomy" id="1433469"/>
    <lineage>
        <taxon>Eukaryota</taxon>
        <taxon>Fungi</taxon>
        <taxon>Fungi incertae sedis</taxon>
        <taxon>Mucoromycota</taxon>
        <taxon>Glomeromycotina</taxon>
        <taxon>Glomeromycetes</taxon>
        <taxon>Diversisporales</taxon>
        <taxon>Gigasporaceae</taxon>
        <taxon>Cetraspora</taxon>
    </lineage>
</organism>
<evidence type="ECO:0000313" key="2">
    <source>
        <dbReference type="Proteomes" id="UP000789759"/>
    </source>
</evidence>
<dbReference type="AlphaFoldDB" id="A0A9N9JMH9"/>
<keyword evidence="2" id="KW-1185">Reference proteome</keyword>
<gene>
    <name evidence="1" type="ORF">CPELLU_LOCUS16668</name>
</gene>
<sequence length="129" mass="14920">MVILKENKKRDRKKILVRPFLVLCPDLTIRAPILFQMLQQQNKNLRKKMGNDNRRSYKYHVTIEAILYEDKSFIYPTLDIKDSWFLNVLMNTSSGVRPKAALNHPPSSVDLLQKESATSCIILVVAVSF</sequence>
<accession>A0A9N9JMH9</accession>
<dbReference type="Proteomes" id="UP000789759">
    <property type="component" value="Unassembled WGS sequence"/>
</dbReference>
<evidence type="ECO:0000313" key="1">
    <source>
        <dbReference type="EMBL" id="CAG8785704.1"/>
    </source>
</evidence>